<reference evidence="1" key="1">
    <citation type="submission" date="2017-07" db="EMBL/GenBank/DDBJ databases">
        <title>Taro Niue Genome Assembly and Annotation.</title>
        <authorList>
            <person name="Atibalentja N."/>
            <person name="Keating K."/>
            <person name="Fields C.J."/>
        </authorList>
    </citation>
    <scope>NUCLEOTIDE SEQUENCE</scope>
    <source>
        <strain evidence="1">Niue_2</strain>
        <tissue evidence="1">Leaf</tissue>
    </source>
</reference>
<keyword evidence="2" id="KW-1185">Reference proteome</keyword>
<evidence type="ECO:0000313" key="1">
    <source>
        <dbReference type="EMBL" id="MQM22751.1"/>
    </source>
</evidence>
<accession>A0A843XUM2</accession>
<evidence type="ECO:0000313" key="2">
    <source>
        <dbReference type="Proteomes" id="UP000652761"/>
    </source>
</evidence>
<dbReference type="EMBL" id="NMUH01013835">
    <property type="protein sequence ID" value="MQM22751.1"/>
    <property type="molecule type" value="Genomic_DNA"/>
</dbReference>
<protein>
    <submittedName>
        <fullName evidence="1">Uncharacterized protein</fullName>
    </submittedName>
</protein>
<comment type="caution">
    <text evidence="1">The sequence shown here is derived from an EMBL/GenBank/DDBJ whole genome shotgun (WGS) entry which is preliminary data.</text>
</comment>
<proteinExistence type="predicted"/>
<dbReference type="Proteomes" id="UP000652761">
    <property type="component" value="Unassembled WGS sequence"/>
</dbReference>
<sequence>MERWSMSRECVENYGPSCLECSKAEGSNNDVVTRRTDALIRSRRTVRSCSAEPAIGVEPGKVATSRPVAFRTRRTAMSRPPLRS</sequence>
<dbReference type="AlphaFoldDB" id="A0A843XUM2"/>
<name>A0A843XUM2_COLES</name>
<gene>
    <name evidence="1" type="ORF">Taro_055808</name>
</gene>
<organism evidence="1 2">
    <name type="scientific">Colocasia esculenta</name>
    <name type="common">Wild taro</name>
    <name type="synonym">Arum esculentum</name>
    <dbReference type="NCBI Taxonomy" id="4460"/>
    <lineage>
        <taxon>Eukaryota</taxon>
        <taxon>Viridiplantae</taxon>
        <taxon>Streptophyta</taxon>
        <taxon>Embryophyta</taxon>
        <taxon>Tracheophyta</taxon>
        <taxon>Spermatophyta</taxon>
        <taxon>Magnoliopsida</taxon>
        <taxon>Liliopsida</taxon>
        <taxon>Araceae</taxon>
        <taxon>Aroideae</taxon>
        <taxon>Colocasieae</taxon>
        <taxon>Colocasia</taxon>
    </lineage>
</organism>